<dbReference type="InterPro" id="IPR002789">
    <property type="entry name" value="HerA_central"/>
</dbReference>
<dbReference type="Proteomes" id="UP000594121">
    <property type="component" value="Chromosome"/>
</dbReference>
<keyword evidence="1" id="KW-0175">Coiled coil</keyword>
<accession>A0A7L9FIW6</accession>
<name>A0A7L9FIW6_9CREN</name>
<feature type="coiled-coil region" evidence="1">
    <location>
        <begin position="514"/>
        <end position="548"/>
    </location>
</feature>
<evidence type="ECO:0000313" key="4">
    <source>
        <dbReference type="Proteomes" id="UP000594121"/>
    </source>
</evidence>
<keyword evidence="3" id="KW-0547">Nucleotide-binding</keyword>
<dbReference type="InterPro" id="IPR051162">
    <property type="entry name" value="T4SS_component"/>
</dbReference>
<evidence type="ECO:0000313" key="3">
    <source>
        <dbReference type="EMBL" id="QOJ78973.1"/>
    </source>
</evidence>
<protein>
    <submittedName>
        <fullName evidence="3">ATP-binding protein</fullName>
    </submittedName>
</protein>
<dbReference type="PANTHER" id="PTHR30121">
    <property type="entry name" value="UNCHARACTERIZED PROTEIN YJGR-RELATED"/>
    <property type="match status" value="1"/>
</dbReference>
<feature type="domain" description="Helicase HerA central" evidence="2">
    <location>
        <begin position="22"/>
        <end position="85"/>
    </location>
</feature>
<dbReference type="KEGG" id="thel:IG193_00460"/>
<dbReference type="CDD" id="cd01127">
    <property type="entry name" value="TrwB_TraG_TraD_VirD4"/>
    <property type="match status" value="1"/>
</dbReference>
<keyword evidence="4" id="KW-1185">Reference proteome</keyword>
<dbReference type="GO" id="GO:0005524">
    <property type="term" value="F:ATP binding"/>
    <property type="evidence" value="ECO:0007669"/>
    <property type="project" value="UniProtKB-KW"/>
</dbReference>
<feature type="coiled-coil region" evidence="1">
    <location>
        <begin position="578"/>
        <end position="612"/>
    </location>
</feature>
<evidence type="ECO:0000259" key="2">
    <source>
        <dbReference type="Pfam" id="PF01935"/>
    </source>
</evidence>
<dbReference type="SUPFAM" id="SSF52540">
    <property type="entry name" value="P-loop containing nucleoside triphosphate hydrolases"/>
    <property type="match status" value="1"/>
</dbReference>
<dbReference type="PANTHER" id="PTHR30121:SF6">
    <property type="entry name" value="SLR6007 PROTEIN"/>
    <property type="match status" value="1"/>
</dbReference>
<dbReference type="RefSeq" id="WP_192818945.1">
    <property type="nucleotide sequence ID" value="NZ_CP062310.1"/>
</dbReference>
<dbReference type="AlphaFoldDB" id="A0A7L9FIW6"/>
<gene>
    <name evidence="3" type="ORF">IG193_00460</name>
</gene>
<dbReference type="Pfam" id="PF01935">
    <property type="entry name" value="DUF87"/>
    <property type="match status" value="1"/>
</dbReference>
<dbReference type="InterPro" id="IPR027417">
    <property type="entry name" value="P-loop_NTPase"/>
</dbReference>
<dbReference type="Gene3D" id="3.40.50.300">
    <property type="entry name" value="P-loop containing nucleotide triphosphate hydrolases"/>
    <property type="match status" value="2"/>
</dbReference>
<keyword evidence="3" id="KW-0067">ATP-binding</keyword>
<organism evidence="3 4">
    <name type="scientific">Infirmifilum lucidum</name>
    <dbReference type="NCBI Taxonomy" id="2776706"/>
    <lineage>
        <taxon>Archaea</taxon>
        <taxon>Thermoproteota</taxon>
        <taxon>Thermoprotei</taxon>
        <taxon>Thermofilales</taxon>
        <taxon>Thermofilaceae</taxon>
        <taxon>Infirmifilum</taxon>
    </lineage>
</organism>
<sequence length="634" mass="70567">MPSSFRIGEWEGRAVELAEEELLKHVVILGMTGSGKTGVGVALMEEVLMDGRNVVALDVKGDLSNIARWAEHWTQGQTAVFTPGAEPSPVNILGALSRPAQSVEECASNLAFSLLSLVRRPGRAVEHTLLSHIILEQWSRRGFVDLHELVELVVSPPFTSIGPMGLEDFAPEGLRKSLASELNAVISSPSFGKWLRGVPLDMDGISRFKAAVFYLAHLTLDEKVFFTSLLAQAVYRWMTGTGGSGRLRLLFYLDEAYGFIPPVRRTPSKEPLLLLVKQGRAFGTSVVLATQNARDIDYKALSNIGTWIIGRLQSERDRRAVAEGVGLDKPGLLRELKFREFLLVREGRVEFMRSRDTYTRLGPPLTLGEVGTLARALPPGRPLPQGHSFGSVYIPLGGYGFKPAVYISARVHAGPCTARVESFFEAGRLDFESKAAYGVPLQSVRHLIQAAEREPVPEAYEAWLRDVQAMFEKYWASRAFLVYRGFCSQPGEKPEEFEQRVLDAVAVELYRDVEKKYSRRVKALEGSIRRLEERIAREEERERTRRLEALGRLASSLLSGRGARALAHLAPLLRGGRAGELARRKSELLAQLAELRAEVEREKAEARRRVREQIVPVKPQGVSVEEVCLVWLGL</sequence>
<dbReference type="InParanoid" id="A0A7L9FIW6"/>
<proteinExistence type="predicted"/>
<reference evidence="3 4" key="1">
    <citation type="submission" date="2020-10" db="EMBL/GenBank/DDBJ databases">
        <title>Thermofilum lucidum 3507LT sp. nov. a novel member of Thermofilaceae family isolated from Chile hot spring, and proposal of description order Thermofilales.</title>
        <authorList>
            <person name="Zayulina K.S."/>
            <person name="Elcheninov A.G."/>
            <person name="Toshchakov S.V."/>
            <person name="Kublanov I.V."/>
        </authorList>
    </citation>
    <scope>NUCLEOTIDE SEQUENCE [LARGE SCALE GENOMIC DNA]</scope>
    <source>
        <strain evidence="3 4">3507LT</strain>
    </source>
</reference>
<evidence type="ECO:0000256" key="1">
    <source>
        <dbReference type="SAM" id="Coils"/>
    </source>
</evidence>
<dbReference type="GeneID" id="59148322"/>
<dbReference type="EMBL" id="CP062310">
    <property type="protein sequence ID" value="QOJ78973.1"/>
    <property type="molecule type" value="Genomic_DNA"/>
</dbReference>